<evidence type="ECO:0000256" key="14">
    <source>
        <dbReference type="ARBA" id="ARBA00023075"/>
    </source>
</evidence>
<evidence type="ECO:0000256" key="3">
    <source>
        <dbReference type="ARBA" id="ARBA00007012"/>
    </source>
</evidence>
<comment type="catalytic activity">
    <reaction evidence="17 18">
        <text>a ubiquinone + NADH + 5 H(+)(in) = a ubiquinol + NAD(+) + 4 H(+)(out)</text>
        <dbReference type="Rhea" id="RHEA:29091"/>
        <dbReference type="Rhea" id="RHEA-COMP:9565"/>
        <dbReference type="Rhea" id="RHEA-COMP:9566"/>
        <dbReference type="ChEBI" id="CHEBI:15378"/>
        <dbReference type="ChEBI" id="CHEBI:16389"/>
        <dbReference type="ChEBI" id="CHEBI:17976"/>
        <dbReference type="ChEBI" id="CHEBI:57540"/>
        <dbReference type="ChEBI" id="CHEBI:57945"/>
        <dbReference type="EC" id="7.1.1.2"/>
    </reaction>
</comment>
<dbReference type="InterPro" id="IPR003917">
    <property type="entry name" value="NADH_UbQ_OxRdtase_chain2"/>
</dbReference>
<feature type="transmembrane region" description="Helical" evidence="18">
    <location>
        <begin position="182"/>
        <end position="202"/>
    </location>
</feature>
<evidence type="ECO:0000256" key="10">
    <source>
        <dbReference type="ARBA" id="ARBA00022967"/>
    </source>
</evidence>
<feature type="transmembrane region" description="Helical" evidence="18">
    <location>
        <begin position="7"/>
        <end position="27"/>
    </location>
</feature>
<evidence type="ECO:0000256" key="6">
    <source>
        <dbReference type="ARBA" id="ARBA00022448"/>
    </source>
</evidence>
<feature type="transmembrane region" description="Helical" evidence="18">
    <location>
        <begin position="147"/>
        <end position="170"/>
    </location>
</feature>
<dbReference type="GO" id="GO:0008137">
    <property type="term" value="F:NADH dehydrogenase (ubiquinone) activity"/>
    <property type="evidence" value="ECO:0007669"/>
    <property type="project" value="UniProtKB-EC"/>
</dbReference>
<keyword evidence="15 18" id="KW-0496">Mitochondrion</keyword>
<evidence type="ECO:0000256" key="4">
    <source>
        <dbReference type="ARBA" id="ARBA00012944"/>
    </source>
</evidence>
<dbReference type="PANTHER" id="PTHR46552:SF1">
    <property type="entry name" value="NADH-UBIQUINONE OXIDOREDUCTASE CHAIN 2"/>
    <property type="match status" value="1"/>
</dbReference>
<evidence type="ECO:0000256" key="8">
    <source>
        <dbReference type="ARBA" id="ARBA00022692"/>
    </source>
</evidence>
<evidence type="ECO:0000313" key="20">
    <source>
        <dbReference type="EMBL" id="AXS66021.1"/>
    </source>
</evidence>
<evidence type="ECO:0000256" key="16">
    <source>
        <dbReference type="ARBA" id="ARBA00023136"/>
    </source>
</evidence>
<feature type="transmembrane region" description="Helical" evidence="18">
    <location>
        <begin position="93"/>
        <end position="112"/>
    </location>
</feature>
<organism evidence="20">
    <name type="scientific">Cobelura sp. KM-2017</name>
    <dbReference type="NCBI Taxonomy" id="2219490"/>
    <lineage>
        <taxon>Eukaryota</taxon>
        <taxon>Metazoa</taxon>
        <taxon>Ecdysozoa</taxon>
        <taxon>Arthropoda</taxon>
        <taxon>Hexapoda</taxon>
        <taxon>Insecta</taxon>
        <taxon>Pterygota</taxon>
        <taxon>Neoptera</taxon>
        <taxon>Endopterygota</taxon>
        <taxon>Coleoptera</taxon>
        <taxon>Polyphaga</taxon>
        <taxon>Cucujiformia</taxon>
        <taxon>Chrysomeloidea</taxon>
        <taxon>Cerambycidae</taxon>
        <taxon>Lamiinae</taxon>
        <taxon>Acanthocinini</taxon>
        <taxon>Cobelura</taxon>
    </lineage>
</organism>
<keyword evidence="10 18" id="KW-1278">Translocase</keyword>
<evidence type="ECO:0000256" key="13">
    <source>
        <dbReference type="ARBA" id="ARBA00023027"/>
    </source>
</evidence>
<dbReference type="EMBL" id="MG193463">
    <property type="protein sequence ID" value="AXS66021.1"/>
    <property type="molecule type" value="Genomic_DNA"/>
</dbReference>
<evidence type="ECO:0000256" key="18">
    <source>
        <dbReference type="RuleBase" id="RU003403"/>
    </source>
</evidence>
<evidence type="ECO:0000256" key="15">
    <source>
        <dbReference type="ARBA" id="ARBA00023128"/>
    </source>
</evidence>
<dbReference type="InterPro" id="IPR001750">
    <property type="entry name" value="ND/Mrp_TM"/>
</dbReference>
<comment type="function">
    <text evidence="18">Core subunit of the mitochondrial membrane respiratory chain NADH dehydrogenase (Complex I) which catalyzes electron transfer from NADH through the respiratory chain, using ubiquinone as an electron acceptor. Essential for the catalytic activity and assembly of complex I.</text>
</comment>
<keyword evidence="6" id="KW-0813">Transport</keyword>
<keyword evidence="16 18" id="KW-0472">Membrane</keyword>
<feature type="transmembrane region" description="Helical" evidence="18">
    <location>
        <begin position="243"/>
        <end position="260"/>
    </location>
</feature>
<evidence type="ECO:0000256" key="2">
    <source>
        <dbReference type="ARBA" id="ARBA00004448"/>
    </source>
</evidence>
<keyword evidence="12 18" id="KW-1133">Transmembrane helix</keyword>
<feature type="transmembrane region" description="Helical" evidence="18">
    <location>
        <begin position="208"/>
        <end position="231"/>
    </location>
</feature>
<dbReference type="PANTHER" id="PTHR46552">
    <property type="entry name" value="NADH-UBIQUINONE OXIDOREDUCTASE CHAIN 2"/>
    <property type="match status" value="1"/>
</dbReference>
<dbReference type="Pfam" id="PF00361">
    <property type="entry name" value="Proton_antipo_M"/>
    <property type="match status" value="1"/>
</dbReference>
<accession>A0A346RIX4</accession>
<dbReference type="EC" id="7.1.1.2" evidence="4 18"/>
<evidence type="ECO:0000256" key="7">
    <source>
        <dbReference type="ARBA" id="ARBA00022660"/>
    </source>
</evidence>
<feature type="domain" description="NADH:quinone oxidoreductase/Mrp antiporter transmembrane" evidence="19">
    <location>
        <begin position="23"/>
        <end position="284"/>
    </location>
</feature>
<geneLocation type="mitochondrion" evidence="20"/>
<reference evidence="20" key="1">
    <citation type="journal article" date="2018" name="J. ISSAAS">
        <title>The contribution of mitochondrial metagenomics to large-scale data mining and phylogenetic analysis of Coleoptera.</title>
        <authorList>
            <person name="Miller K."/>
            <person name="Linard B."/>
            <person name="Motyka M."/>
            <person name="Bocek M."/>
            <person name="Vogler A.P."/>
        </authorList>
    </citation>
    <scope>NUCLEOTIDE SEQUENCE</scope>
</reference>
<evidence type="ECO:0000256" key="17">
    <source>
        <dbReference type="ARBA" id="ARBA00049551"/>
    </source>
</evidence>
<comment type="subcellular location">
    <subcellularLocation>
        <location evidence="2 18">Mitochondrion inner membrane</location>
        <topology evidence="2 18">Multi-pass membrane protein</topology>
    </subcellularLocation>
</comment>
<keyword evidence="8 18" id="KW-0812">Transmembrane</keyword>
<name>A0A346RIX4_9CUCU</name>
<evidence type="ECO:0000256" key="12">
    <source>
        <dbReference type="ARBA" id="ARBA00022989"/>
    </source>
</evidence>
<dbReference type="GO" id="GO:0006120">
    <property type="term" value="P:mitochondrial electron transport, NADH to ubiquinone"/>
    <property type="evidence" value="ECO:0007669"/>
    <property type="project" value="InterPro"/>
</dbReference>
<evidence type="ECO:0000256" key="9">
    <source>
        <dbReference type="ARBA" id="ARBA00022792"/>
    </source>
</evidence>
<keyword evidence="13 18" id="KW-0520">NAD</keyword>
<evidence type="ECO:0000256" key="11">
    <source>
        <dbReference type="ARBA" id="ARBA00022982"/>
    </source>
</evidence>
<proteinExistence type="inferred from homology"/>
<feature type="transmembrane region" description="Helical" evidence="18">
    <location>
        <begin position="272"/>
        <end position="299"/>
    </location>
</feature>
<evidence type="ECO:0000256" key="1">
    <source>
        <dbReference type="ARBA" id="ARBA00003257"/>
    </source>
</evidence>
<keyword evidence="11 18" id="KW-0249">Electron transport</keyword>
<keyword evidence="7 18" id="KW-0679">Respiratory chain</keyword>
<protein>
    <recommendedName>
        <fullName evidence="5 18">NADH-ubiquinone oxidoreductase chain 2</fullName>
        <ecNumber evidence="4 18">7.1.1.2</ecNumber>
    </recommendedName>
</protein>
<sequence length="336" mass="38905">MIKIHKLLFFITLIIGTFITISSYTWFSMWMGLEINLLSIIPLLKDSKNIYPSEAAFKYFITQALASSILLFSVILMLNFNEHLILYTSNYSMILNMALFLKIGIAPFHSWFPEVAEGLNWANNMLLFTWQKLAPMIILLYSQDSSILFQSILILASLIGGLMGLNQISLRKILAYSSINHMSWMLSSMLFSQVIWLYYFFIYSLTTISIIILFMNLNIFNIIQLFICFSLNKNLKFSLMMNFFSLGGLPPFLGFLPKWLVINNLVNNKFYLISLILIAMTLITLFFYLRLMLFALILSTKETSIMYNVKISYLVSFLNFLNLTGILACTLMFNYI</sequence>
<keyword evidence="14 18" id="KW-0830">Ubiquinone</keyword>
<dbReference type="InterPro" id="IPR050175">
    <property type="entry name" value="Complex_I_Subunit_2"/>
</dbReference>
<dbReference type="AlphaFoldDB" id="A0A346RIX4"/>
<dbReference type="GO" id="GO:0005743">
    <property type="term" value="C:mitochondrial inner membrane"/>
    <property type="evidence" value="ECO:0007669"/>
    <property type="project" value="UniProtKB-SubCell"/>
</dbReference>
<evidence type="ECO:0000259" key="19">
    <source>
        <dbReference type="Pfam" id="PF00361"/>
    </source>
</evidence>
<evidence type="ECO:0000256" key="5">
    <source>
        <dbReference type="ARBA" id="ARBA00021008"/>
    </source>
</evidence>
<comment type="similarity">
    <text evidence="3 18">Belongs to the complex I subunit 2 family.</text>
</comment>
<feature type="transmembrane region" description="Helical" evidence="18">
    <location>
        <begin position="59"/>
        <end position="81"/>
    </location>
</feature>
<dbReference type="PRINTS" id="PR01436">
    <property type="entry name" value="NADHDHGNASE2"/>
</dbReference>
<gene>
    <name evidence="20" type="primary">nad2</name>
</gene>
<comment type="function">
    <text evidence="1">Core subunit of the mitochondrial membrane respiratory chain NADH dehydrogenase (Complex I) that is believed to belong to the minimal assembly required for catalysis. Complex I functions in the transfer of electrons from NADH to the respiratory chain. The immediate electron acceptor for the enzyme is believed to be ubiquinone.</text>
</comment>
<feature type="transmembrane region" description="Helical" evidence="18">
    <location>
        <begin position="311"/>
        <end position="333"/>
    </location>
</feature>
<keyword evidence="9 18" id="KW-0999">Mitochondrion inner membrane</keyword>